<dbReference type="EMBL" id="CP014870">
    <property type="protein sequence ID" value="ANJ56278.1"/>
    <property type="molecule type" value="Genomic_DNA"/>
</dbReference>
<dbReference type="AlphaFoldDB" id="A0A191YU13"/>
<gene>
    <name evidence="7" type="ORF">PMA3_14455</name>
</gene>
<dbReference type="OrthoDB" id="9805514at2"/>
<keyword evidence="2" id="KW-0813">Transport</keyword>
<dbReference type="Proteomes" id="UP000078354">
    <property type="component" value="Chromosome"/>
</dbReference>
<keyword evidence="3" id="KW-0547">Nucleotide-binding</keyword>
<keyword evidence="4" id="KW-0067">ATP-binding</keyword>
<dbReference type="GO" id="GO:0015658">
    <property type="term" value="F:branched-chain amino acid transmembrane transporter activity"/>
    <property type="evidence" value="ECO:0007669"/>
    <property type="project" value="TreeGrafter"/>
</dbReference>
<dbReference type="InterPro" id="IPR052156">
    <property type="entry name" value="BCAA_Transport_ATP-bd_LivF"/>
</dbReference>
<dbReference type="STRING" id="1853130.PMA3_14455"/>
<dbReference type="Pfam" id="PF00005">
    <property type="entry name" value="ABC_tran"/>
    <property type="match status" value="2"/>
</dbReference>
<dbReference type="InterPro" id="IPR003593">
    <property type="entry name" value="AAA+_ATPase"/>
</dbReference>
<dbReference type="KEGG" id="psil:PMA3_14455"/>
<dbReference type="CDD" id="cd03224">
    <property type="entry name" value="ABC_TM1139_LivF_branched"/>
    <property type="match status" value="1"/>
</dbReference>
<dbReference type="InterPro" id="IPR032823">
    <property type="entry name" value="BCA_ABC_TP_C"/>
</dbReference>
<dbReference type="GO" id="GO:0015807">
    <property type="term" value="P:L-amino acid transport"/>
    <property type="evidence" value="ECO:0007669"/>
    <property type="project" value="TreeGrafter"/>
</dbReference>
<reference evidence="7 8" key="1">
    <citation type="journal article" date="2018" name="Syst. Appl. Microbiol.">
        <title>Pseudomonas silesiensis sp. nov. strain A3T isolated from a biological pesticide sewage treatment plant and analysis of the complete genome sequence.</title>
        <authorList>
            <person name="Kaminski M.A."/>
            <person name="Furmanczyk E.M."/>
            <person name="Sobczak A."/>
            <person name="Dziembowski A."/>
            <person name="Lipinski L."/>
        </authorList>
    </citation>
    <scope>NUCLEOTIDE SEQUENCE [LARGE SCALE GENOMIC DNA]</scope>
    <source>
        <strain evidence="7 8">A3</strain>
    </source>
</reference>
<protein>
    <recommendedName>
        <fullName evidence="6">ABC transporter domain-containing protein</fullName>
    </recommendedName>
</protein>
<dbReference type="GO" id="GO:0016887">
    <property type="term" value="F:ATP hydrolysis activity"/>
    <property type="evidence" value="ECO:0007669"/>
    <property type="project" value="InterPro"/>
</dbReference>
<evidence type="ECO:0000256" key="1">
    <source>
        <dbReference type="ARBA" id="ARBA00005417"/>
    </source>
</evidence>
<dbReference type="SMART" id="SM00382">
    <property type="entry name" value="AAA"/>
    <property type="match status" value="2"/>
</dbReference>
<feature type="domain" description="ABC transporter" evidence="6">
    <location>
        <begin position="291"/>
        <end position="523"/>
    </location>
</feature>
<dbReference type="SUPFAM" id="SSF52540">
    <property type="entry name" value="P-loop containing nucleoside triphosphate hydrolases"/>
    <property type="match status" value="2"/>
</dbReference>
<evidence type="ECO:0000256" key="5">
    <source>
        <dbReference type="ARBA" id="ARBA00022970"/>
    </source>
</evidence>
<dbReference type="GO" id="GO:0005524">
    <property type="term" value="F:ATP binding"/>
    <property type="evidence" value="ECO:0007669"/>
    <property type="project" value="UniProtKB-KW"/>
</dbReference>
<name>A0A191YU13_9PSED</name>
<evidence type="ECO:0000256" key="3">
    <source>
        <dbReference type="ARBA" id="ARBA00022741"/>
    </source>
</evidence>
<dbReference type="Pfam" id="PF12399">
    <property type="entry name" value="BCA_ABC_TP_C"/>
    <property type="match status" value="1"/>
</dbReference>
<evidence type="ECO:0000313" key="7">
    <source>
        <dbReference type="EMBL" id="ANJ56278.1"/>
    </source>
</evidence>
<evidence type="ECO:0000313" key="8">
    <source>
        <dbReference type="Proteomes" id="UP000078354"/>
    </source>
</evidence>
<dbReference type="PROSITE" id="PS50893">
    <property type="entry name" value="ABC_TRANSPORTER_2"/>
    <property type="match status" value="2"/>
</dbReference>
<dbReference type="PANTHER" id="PTHR43820">
    <property type="entry name" value="HIGH-AFFINITY BRANCHED-CHAIN AMINO ACID TRANSPORT ATP-BINDING PROTEIN LIVF"/>
    <property type="match status" value="1"/>
</dbReference>
<dbReference type="InterPro" id="IPR003439">
    <property type="entry name" value="ABC_transporter-like_ATP-bd"/>
</dbReference>
<evidence type="ECO:0000256" key="2">
    <source>
        <dbReference type="ARBA" id="ARBA00022448"/>
    </source>
</evidence>
<dbReference type="PANTHER" id="PTHR43820:SF4">
    <property type="entry name" value="HIGH-AFFINITY BRANCHED-CHAIN AMINO ACID TRANSPORT ATP-BINDING PROTEIN LIVF"/>
    <property type="match status" value="1"/>
</dbReference>
<sequence>MSQAQNSRLLSVEGLNMCFGGIKAIDSLNFKAASGEITAVIGPNGAGKTTAFNCVTGFYKPTSGKISIEDGKSNLRVDTLSGHQIVTKAGIARTFQNIRLFKGMTALENLLVAQHTALSGGGMLQFKGLFGLKAYRDKEEEAVVKAMKWLRRMNLSTRADDLAGDLSYGQQRRLEIARAMCLDPGFLCLDEPAAGLNPKESGELGEDLQRLKHEDGVGVLLIEHDMSVVMNVSDRIVVLEYGKKLAEGTPQYIKEHPGVIAAYLGHSDSENPLKRFPREGRVPTTFAPSVLAVDNIHASYGAVEVLHGVSIEVNQGEIVTLLGANGAGKSTLLKTVFGSPAVKKGSVSFNGKPLNGLQSHMVADLGIAHSPEGRRIMPKMTVLENLQIGAFLSDPKHFDEDLQKIYQLFPRLKERAWQRAGTMSGGEQQMLAIGRALMQRPKLLLLDEPSLGLAPIIIRQIFDAIQRVNREEGITILLVEQNAAMALSIADRGYVLQTGRVVHSGDAEVLISEPEIRNAYLEGMATA</sequence>
<keyword evidence="8" id="KW-1185">Reference proteome</keyword>
<dbReference type="CDD" id="cd03219">
    <property type="entry name" value="ABC_Mj1267_LivG_branched"/>
    <property type="match status" value="1"/>
</dbReference>
<organism evidence="7 8">
    <name type="scientific">Pseudomonas silesiensis</name>
    <dbReference type="NCBI Taxonomy" id="1853130"/>
    <lineage>
        <taxon>Bacteria</taxon>
        <taxon>Pseudomonadati</taxon>
        <taxon>Pseudomonadota</taxon>
        <taxon>Gammaproteobacteria</taxon>
        <taxon>Pseudomonadales</taxon>
        <taxon>Pseudomonadaceae</taxon>
        <taxon>Pseudomonas</taxon>
    </lineage>
</organism>
<proteinExistence type="inferred from homology"/>
<dbReference type="Gene3D" id="3.40.50.300">
    <property type="entry name" value="P-loop containing nucleotide triphosphate hydrolases"/>
    <property type="match status" value="2"/>
</dbReference>
<feature type="domain" description="ABC transporter" evidence="6">
    <location>
        <begin position="10"/>
        <end position="266"/>
    </location>
</feature>
<evidence type="ECO:0000259" key="6">
    <source>
        <dbReference type="PROSITE" id="PS50893"/>
    </source>
</evidence>
<keyword evidence="5" id="KW-0029">Amino-acid transport</keyword>
<dbReference type="PROSITE" id="PS00211">
    <property type="entry name" value="ABC_TRANSPORTER_1"/>
    <property type="match status" value="2"/>
</dbReference>
<accession>A0A191YU13</accession>
<comment type="similarity">
    <text evidence="1">Belongs to the ABC transporter superfamily.</text>
</comment>
<dbReference type="FunFam" id="3.40.50.300:FF:000421">
    <property type="entry name" value="Branched-chain amino acid ABC transporter ATP-binding protein"/>
    <property type="match status" value="1"/>
</dbReference>
<dbReference type="InterPro" id="IPR027417">
    <property type="entry name" value="P-loop_NTPase"/>
</dbReference>
<dbReference type="InterPro" id="IPR017871">
    <property type="entry name" value="ABC_transporter-like_CS"/>
</dbReference>
<evidence type="ECO:0000256" key="4">
    <source>
        <dbReference type="ARBA" id="ARBA00022840"/>
    </source>
</evidence>